<accession>A0A955L3N3</accession>
<reference evidence="2" key="1">
    <citation type="submission" date="2020-04" db="EMBL/GenBank/DDBJ databases">
        <authorList>
            <person name="Zhang T."/>
        </authorList>
    </citation>
    <scope>NUCLEOTIDE SEQUENCE</scope>
    <source>
        <strain evidence="2">HKST-UBA10</strain>
    </source>
</reference>
<dbReference type="InterPro" id="IPR051532">
    <property type="entry name" value="Ester_Hydrolysis_Enzymes"/>
</dbReference>
<dbReference type="PANTHER" id="PTHR30383:SF29">
    <property type="entry name" value="SGNH HYDROLASE-TYPE ESTERASE DOMAIN-CONTAINING PROTEIN"/>
    <property type="match status" value="1"/>
</dbReference>
<dbReference type="Pfam" id="PF13472">
    <property type="entry name" value="Lipase_GDSL_2"/>
    <property type="match status" value="1"/>
</dbReference>
<dbReference type="InterPro" id="IPR013830">
    <property type="entry name" value="SGNH_hydro"/>
</dbReference>
<organism evidence="2 3">
    <name type="scientific">Candidatus Dojkabacteria bacterium</name>
    <dbReference type="NCBI Taxonomy" id="2099670"/>
    <lineage>
        <taxon>Bacteria</taxon>
        <taxon>Candidatus Dojkabacteria</taxon>
    </lineage>
</organism>
<reference evidence="2" key="2">
    <citation type="journal article" date="2021" name="Microbiome">
        <title>Successional dynamics and alternative stable states in a saline activated sludge microbial community over 9 years.</title>
        <authorList>
            <person name="Wang Y."/>
            <person name="Ye J."/>
            <person name="Ju F."/>
            <person name="Liu L."/>
            <person name="Boyd J.A."/>
            <person name="Deng Y."/>
            <person name="Parks D.H."/>
            <person name="Jiang X."/>
            <person name="Yin X."/>
            <person name="Woodcroft B.J."/>
            <person name="Tyson G.W."/>
            <person name="Hugenholtz P."/>
            <person name="Polz M.F."/>
            <person name="Zhang T."/>
        </authorList>
    </citation>
    <scope>NUCLEOTIDE SEQUENCE</scope>
    <source>
        <strain evidence="2">HKST-UBA10</strain>
    </source>
</reference>
<proteinExistence type="predicted"/>
<keyword evidence="2" id="KW-0378">Hydrolase</keyword>
<dbReference type="EMBL" id="JAGQLG010000116">
    <property type="protein sequence ID" value="MCA9382357.1"/>
    <property type="molecule type" value="Genomic_DNA"/>
</dbReference>
<dbReference type="InterPro" id="IPR036514">
    <property type="entry name" value="SGNH_hydro_sf"/>
</dbReference>
<dbReference type="Proteomes" id="UP000782843">
    <property type="component" value="Unassembled WGS sequence"/>
</dbReference>
<name>A0A955L3N3_9BACT</name>
<gene>
    <name evidence="2" type="ORF">KC660_03050</name>
</gene>
<dbReference type="GO" id="GO:0016787">
    <property type="term" value="F:hydrolase activity"/>
    <property type="evidence" value="ECO:0007669"/>
    <property type="project" value="UniProtKB-KW"/>
</dbReference>
<dbReference type="Gene3D" id="3.40.50.1110">
    <property type="entry name" value="SGNH hydrolase"/>
    <property type="match status" value="1"/>
</dbReference>
<comment type="caution">
    <text evidence="2">The sequence shown here is derived from an EMBL/GenBank/DDBJ whole genome shotgun (WGS) entry which is preliminary data.</text>
</comment>
<evidence type="ECO:0000313" key="3">
    <source>
        <dbReference type="Proteomes" id="UP000782843"/>
    </source>
</evidence>
<dbReference type="PANTHER" id="PTHR30383">
    <property type="entry name" value="THIOESTERASE 1/PROTEASE 1/LYSOPHOSPHOLIPASE L1"/>
    <property type="match status" value="1"/>
</dbReference>
<dbReference type="CDD" id="cd01839">
    <property type="entry name" value="SGNH_arylesterase_like"/>
    <property type="match status" value="1"/>
</dbReference>
<protein>
    <submittedName>
        <fullName evidence="2">SGNH/GDSL hydrolase family protein</fullName>
    </submittedName>
</protein>
<feature type="domain" description="SGNH hydrolase-type esterase" evidence="1">
    <location>
        <begin position="12"/>
        <end position="204"/>
    </location>
</feature>
<dbReference type="AlphaFoldDB" id="A0A955L3N3"/>
<evidence type="ECO:0000313" key="2">
    <source>
        <dbReference type="EMBL" id="MCA9382357.1"/>
    </source>
</evidence>
<sequence>MNTNPNSKRILCYGDSNTWGWIPNEMGRRRFGIDERWPGILQNKLGDNYEVIEEGLGGRTTATDDPRPEFPERNGLKSLPAILESHMPLDLVIIMLGTADTKEMFNLSAEDIQDGLRNLVKTTYEFKTLENSTSPEVLIIVPPIIIDTTDFASKLFNGGTEKSKQLVNLYKQVADEENCHYLCLIDEVVVNEDEGIHLTKESHAILGQKVFRMVEDLFAKVQ</sequence>
<evidence type="ECO:0000259" key="1">
    <source>
        <dbReference type="Pfam" id="PF13472"/>
    </source>
</evidence>
<dbReference type="SUPFAM" id="SSF52266">
    <property type="entry name" value="SGNH hydrolase"/>
    <property type="match status" value="1"/>
</dbReference>